<dbReference type="AlphaFoldDB" id="A0A9J6AKM0"/>
<reference evidence="1 2" key="1">
    <citation type="submission" date="2020-09" db="EMBL/GenBank/DDBJ databases">
        <title>De no assembly of potato wild relative species, Solanum commersonii.</title>
        <authorList>
            <person name="Cho K."/>
        </authorList>
    </citation>
    <scope>NUCLEOTIDE SEQUENCE [LARGE SCALE GENOMIC DNA]</scope>
    <source>
        <strain evidence="1">LZ3.2</strain>
        <tissue evidence="1">Leaf</tissue>
    </source>
</reference>
<name>A0A9J6AKM0_SOLCO</name>
<evidence type="ECO:0000313" key="1">
    <source>
        <dbReference type="EMBL" id="KAG5624551.1"/>
    </source>
</evidence>
<dbReference type="EMBL" id="JACXVP010000002">
    <property type="protein sequence ID" value="KAG5624551.1"/>
    <property type="molecule type" value="Genomic_DNA"/>
</dbReference>
<gene>
    <name evidence="1" type="ORF">H5410_009769</name>
</gene>
<evidence type="ECO:0000313" key="2">
    <source>
        <dbReference type="Proteomes" id="UP000824120"/>
    </source>
</evidence>
<organism evidence="1 2">
    <name type="scientific">Solanum commersonii</name>
    <name type="common">Commerson's wild potato</name>
    <name type="synonym">Commerson's nightshade</name>
    <dbReference type="NCBI Taxonomy" id="4109"/>
    <lineage>
        <taxon>Eukaryota</taxon>
        <taxon>Viridiplantae</taxon>
        <taxon>Streptophyta</taxon>
        <taxon>Embryophyta</taxon>
        <taxon>Tracheophyta</taxon>
        <taxon>Spermatophyta</taxon>
        <taxon>Magnoliopsida</taxon>
        <taxon>eudicotyledons</taxon>
        <taxon>Gunneridae</taxon>
        <taxon>Pentapetalae</taxon>
        <taxon>asterids</taxon>
        <taxon>lamiids</taxon>
        <taxon>Solanales</taxon>
        <taxon>Solanaceae</taxon>
        <taxon>Solanoideae</taxon>
        <taxon>Solaneae</taxon>
        <taxon>Solanum</taxon>
    </lineage>
</organism>
<dbReference type="OrthoDB" id="10462564at2759"/>
<accession>A0A9J6AKM0</accession>
<comment type="caution">
    <text evidence="1">The sequence shown here is derived from an EMBL/GenBank/DDBJ whole genome shotgun (WGS) entry which is preliminary data.</text>
</comment>
<proteinExistence type="predicted"/>
<dbReference type="Proteomes" id="UP000824120">
    <property type="component" value="Chromosome 2"/>
</dbReference>
<keyword evidence="2" id="KW-1185">Reference proteome</keyword>
<protein>
    <submittedName>
        <fullName evidence="1">Uncharacterized protein</fullName>
    </submittedName>
</protein>
<sequence length="215" mass="24208">MVVKFGEIFLRCKNPASVLKPLHTNRITIGNRKGKAKGDIEEGHPQGGQAVDVTRVEILIRSCAISHLVFGILVRKIFYTDCRFVAPHVVATLWFPRYLKRSARYCDTCYGIIGFNAKTVWFPVKELLRLEYQSEKLNSSRQSSIVAFLKFFSGAAANCMSSHLHHSLSSFYLKRATCLSIRINAIALGLIGAQSLQLILWHKAISYSSCKEDKQ</sequence>